<dbReference type="EMBL" id="CALNXK010000445">
    <property type="protein sequence ID" value="CAH3185813.1"/>
    <property type="molecule type" value="Genomic_DNA"/>
</dbReference>
<sequence>THGFLGARPDSIITDQEESTPGVVEFKYIQLYQQMFVTEYHWGVLVAQGTNGDLFYEKVIFTENFWSPVLKKLETFFDTFLVYELAYPRVQLGLERTAVF</sequence>
<comment type="caution">
    <text evidence="1">The sequence shown here is derived from an EMBL/GenBank/DDBJ whole genome shotgun (WGS) entry which is preliminary data.</text>
</comment>
<gene>
    <name evidence="1" type="ORF">PLOB_00033426</name>
</gene>
<accession>A0ABN8S2M0</accession>
<evidence type="ECO:0000313" key="2">
    <source>
        <dbReference type="Proteomes" id="UP001159405"/>
    </source>
</evidence>
<proteinExistence type="predicted"/>
<evidence type="ECO:0008006" key="3">
    <source>
        <dbReference type="Google" id="ProtNLM"/>
    </source>
</evidence>
<feature type="non-terminal residue" evidence="1">
    <location>
        <position position="1"/>
    </location>
</feature>
<dbReference type="Gene3D" id="3.90.320.10">
    <property type="match status" value="1"/>
</dbReference>
<dbReference type="InterPro" id="IPR011604">
    <property type="entry name" value="PDDEXK-like_dom_sf"/>
</dbReference>
<dbReference type="Proteomes" id="UP001159405">
    <property type="component" value="Unassembled WGS sequence"/>
</dbReference>
<keyword evidence="2" id="KW-1185">Reference proteome</keyword>
<organism evidence="1 2">
    <name type="scientific">Porites lobata</name>
    <dbReference type="NCBI Taxonomy" id="104759"/>
    <lineage>
        <taxon>Eukaryota</taxon>
        <taxon>Metazoa</taxon>
        <taxon>Cnidaria</taxon>
        <taxon>Anthozoa</taxon>
        <taxon>Hexacorallia</taxon>
        <taxon>Scleractinia</taxon>
        <taxon>Fungiina</taxon>
        <taxon>Poritidae</taxon>
        <taxon>Porites</taxon>
    </lineage>
</organism>
<name>A0ABN8S2M0_9CNID</name>
<evidence type="ECO:0000313" key="1">
    <source>
        <dbReference type="EMBL" id="CAH3185813.1"/>
    </source>
</evidence>
<reference evidence="1 2" key="1">
    <citation type="submission" date="2022-05" db="EMBL/GenBank/DDBJ databases">
        <authorList>
            <consortium name="Genoscope - CEA"/>
            <person name="William W."/>
        </authorList>
    </citation>
    <scope>NUCLEOTIDE SEQUENCE [LARGE SCALE GENOMIC DNA]</scope>
</reference>
<protein>
    <recommendedName>
        <fullName evidence="3">YqaJ viral recombinase domain-containing protein</fullName>
    </recommendedName>
</protein>